<evidence type="ECO:0000256" key="1">
    <source>
        <dbReference type="ARBA" id="ARBA00004191"/>
    </source>
</evidence>
<organism evidence="8 9">
    <name type="scientific">Lodderomyces beijingensis</name>
    <dbReference type="NCBI Taxonomy" id="1775926"/>
    <lineage>
        <taxon>Eukaryota</taxon>
        <taxon>Fungi</taxon>
        <taxon>Dikarya</taxon>
        <taxon>Ascomycota</taxon>
        <taxon>Saccharomycotina</taxon>
        <taxon>Pichiomycetes</taxon>
        <taxon>Debaryomycetaceae</taxon>
        <taxon>Candida/Lodderomyces clade</taxon>
        <taxon>Lodderomyces</taxon>
    </lineage>
</organism>
<keyword evidence="9" id="KW-1185">Reference proteome</keyword>
<proteinExistence type="inferred from homology"/>
<dbReference type="PANTHER" id="PTHR47254:SF1">
    <property type="entry name" value="CELL WALL MANNOPROTEIN CIS3-RELATED"/>
    <property type="match status" value="1"/>
</dbReference>
<reference evidence="8 9" key="1">
    <citation type="submission" date="2024-03" db="EMBL/GenBank/DDBJ databases">
        <authorList>
            <person name="Brejova B."/>
        </authorList>
    </citation>
    <scope>NUCLEOTIDE SEQUENCE [LARGE SCALE GENOMIC DNA]</scope>
    <source>
        <strain evidence="8 9">CBS 14171</strain>
    </source>
</reference>
<keyword evidence="3" id="KW-0964">Secreted</keyword>
<dbReference type="RefSeq" id="XP_066828527.1">
    <property type="nucleotide sequence ID" value="XM_066971493.1"/>
</dbReference>
<evidence type="ECO:0000256" key="5">
    <source>
        <dbReference type="ARBA" id="ARBA00038219"/>
    </source>
</evidence>
<keyword evidence="4 6" id="KW-0732">Signal</keyword>
<dbReference type="InterPro" id="IPR054508">
    <property type="entry name" value="PIR1-like_C"/>
</dbReference>
<dbReference type="Pfam" id="PF22799">
    <property type="entry name" value="PIR1-like_C"/>
    <property type="match status" value="1"/>
</dbReference>
<dbReference type="EMBL" id="OZ022406">
    <property type="protein sequence ID" value="CAK9437211.1"/>
    <property type="molecule type" value="Genomic_DNA"/>
</dbReference>
<gene>
    <name evidence="8" type="ORF">LODBEIA_P15890</name>
</gene>
<evidence type="ECO:0000256" key="6">
    <source>
        <dbReference type="SAM" id="SignalP"/>
    </source>
</evidence>
<sequence length="344" mass="40085">MHLSITVALAVVSAVQAGYVKPYKTSCCEDSEITTFDDYFALAIKPLCEDKLYIAFEIDDGQLEHNCDTVCCDVAYATPYYDDYYDDDYDDDYDYDCDDDCYSTCYDDCDDDCYSTCYDDCDDDCYSTCYDDCGDDYYPDPVYEDCDYDCDDDCHTTCYDDCYSTCYDDCDDYYGDDYYGDDYYGDDYYGDDCCDYDCCDDDCCDDDCDEHKKYYSGYKKKRGDYYSKKKSSYDYLCYDYCSADISCYDTFTLCDGVITDEEKRIGEIVANHQFQFDFPTQPDALFTCGWSIVYKDGYYLLALNKCTTFWECAVDDCGTYKIYDKCIGGQCREVEIVVIYDKCY</sequence>
<comment type="subcellular location">
    <subcellularLocation>
        <location evidence="1">Secreted</location>
        <location evidence="1">Cell wall</location>
    </subcellularLocation>
</comment>
<feature type="domain" description="Cell wall mannoprotein PIR1-like C-terminal" evidence="7">
    <location>
        <begin position="256"/>
        <end position="334"/>
    </location>
</feature>
<protein>
    <recommendedName>
        <fullName evidence="7">Cell wall mannoprotein PIR1-like C-terminal domain-containing protein</fullName>
    </recommendedName>
</protein>
<evidence type="ECO:0000313" key="8">
    <source>
        <dbReference type="EMBL" id="CAK9437211.1"/>
    </source>
</evidence>
<accession>A0ABP0ZM68</accession>
<evidence type="ECO:0000256" key="2">
    <source>
        <dbReference type="ARBA" id="ARBA00022512"/>
    </source>
</evidence>
<evidence type="ECO:0000256" key="4">
    <source>
        <dbReference type="ARBA" id="ARBA00022729"/>
    </source>
</evidence>
<keyword evidence="2" id="KW-0134">Cell wall</keyword>
<name>A0ABP0ZM68_9ASCO</name>
<dbReference type="Proteomes" id="UP001497383">
    <property type="component" value="Chromosome 2"/>
</dbReference>
<comment type="similarity">
    <text evidence="5">Belongs to the PIR protein family.</text>
</comment>
<dbReference type="InterPro" id="IPR051153">
    <property type="entry name" value="Yeast_CWMannoprotein_PIR"/>
</dbReference>
<evidence type="ECO:0000259" key="7">
    <source>
        <dbReference type="Pfam" id="PF22799"/>
    </source>
</evidence>
<dbReference type="PANTHER" id="PTHR47254">
    <property type="entry name" value="CELL WALL MANNOPROTEIN CIS3-RELATED"/>
    <property type="match status" value="1"/>
</dbReference>
<evidence type="ECO:0000313" key="9">
    <source>
        <dbReference type="Proteomes" id="UP001497383"/>
    </source>
</evidence>
<feature type="chain" id="PRO_5045981037" description="Cell wall mannoprotein PIR1-like C-terminal domain-containing protein" evidence="6">
    <location>
        <begin position="18"/>
        <end position="344"/>
    </location>
</feature>
<feature type="signal peptide" evidence="6">
    <location>
        <begin position="1"/>
        <end position="17"/>
    </location>
</feature>
<dbReference type="GeneID" id="92206785"/>
<evidence type="ECO:0000256" key="3">
    <source>
        <dbReference type="ARBA" id="ARBA00022525"/>
    </source>
</evidence>